<dbReference type="Proteomes" id="UP001490330">
    <property type="component" value="Unassembled WGS sequence"/>
</dbReference>
<comment type="caution">
    <text evidence="1">The sequence shown here is derived from an EMBL/GenBank/DDBJ whole genome shotgun (WGS) entry which is preliminary data.</text>
</comment>
<dbReference type="PIRSF" id="PIRSF028498">
    <property type="entry name" value="UCP028498"/>
    <property type="match status" value="1"/>
</dbReference>
<accession>A0ABV1VS42</accession>
<evidence type="ECO:0000313" key="2">
    <source>
        <dbReference type="Proteomes" id="UP001490330"/>
    </source>
</evidence>
<evidence type="ECO:0000313" key="1">
    <source>
        <dbReference type="EMBL" id="MER6909306.1"/>
    </source>
</evidence>
<dbReference type="RefSeq" id="WP_350724849.1">
    <property type="nucleotide sequence ID" value="NZ_JBEPCO010000060.1"/>
</dbReference>
<reference evidence="1 2" key="1">
    <citation type="submission" date="2024-06" db="EMBL/GenBank/DDBJ databases">
        <title>The Natural Products Discovery Center: Release of the First 8490 Sequenced Strains for Exploring Actinobacteria Biosynthetic Diversity.</title>
        <authorList>
            <person name="Kalkreuter E."/>
            <person name="Kautsar S.A."/>
            <person name="Yang D."/>
            <person name="Bader C.D."/>
            <person name="Teijaro C.N."/>
            <person name="Fluegel L."/>
            <person name="Davis C.M."/>
            <person name="Simpson J.R."/>
            <person name="Lauterbach L."/>
            <person name="Steele A.D."/>
            <person name="Gui C."/>
            <person name="Meng S."/>
            <person name="Li G."/>
            <person name="Viehrig K."/>
            <person name="Ye F."/>
            <person name="Su P."/>
            <person name="Kiefer A.F."/>
            <person name="Nichols A."/>
            <person name="Cepeda A.J."/>
            <person name="Yan W."/>
            <person name="Fan B."/>
            <person name="Jiang Y."/>
            <person name="Adhikari A."/>
            <person name="Zheng C.-J."/>
            <person name="Schuster L."/>
            <person name="Cowan T.M."/>
            <person name="Smanski M.J."/>
            <person name="Chevrette M.G."/>
            <person name="De Carvalho L.P.S."/>
            <person name="Shen B."/>
        </authorList>
    </citation>
    <scope>NUCLEOTIDE SEQUENCE [LARGE SCALE GENOMIC DNA]</scope>
    <source>
        <strain evidence="1 2">NPDC000632</strain>
    </source>
</reference>
<gene>
    <name evidence="1" type="ORF">ABT322_37400</name>
</gene>
<proteinExistence type="predicted"/>
<dbReference type="EMBL" id="JBEPCV010000063">
    <property type="protein sequence ID" value="MER6909306.1"/>
    <property type="molecule type" value="Genomic_DNA"/>
</dbReference>
<protein>
    <submittedName>
        <fullName evidence="1">DUF2255 family protein</fullName>
    </submittedName>
</protein>
<organism evidence="1 2">
    <name type="scientific">Streptomyces flaveolus</name>
    <dbReference type="NCBI Taxonomy" id="67297"/>
    <lineage>
        <taxon>Bacteria</taxon>
        <taxon>Bacillati</taxon>
        <taxon>Actinomycetota</taxon>
        <taxon>Actinomycetes</taxon>
        <taxon>Kitasatosporales</taxon>
        <taxon>Streptomycetaceae</taxon>
        <taxon>Streptomyces</taxon>
    </lineage>
</organism>
<name>A0ABV1VS42_9ACTN</name>
<keyword evidence="2" id="KW-1185">Reference proteome</keyword>
<dbReference type="InterPro" id="IPR016888">
    <property type="entry name" value="UCP028498"/>
</dbReference>
<dbReference type="Pfam" id="PF10012">
    <property type="entry name" value="DUF2255"/>
    <property type="match status" value="1"/>
</dbReference>
<sequence>MSTWNQTQRRLFAAADDLHISPLREDGVTYGTPTWIWSVVAGGDLYVRPYNGPDSRWYRAAMTQRGGRIRIAGTEYQVRFEPADGTVLDAVDDAYRTKYAPSPYLEPMLGRGPRSATVRITPAS</sequence>